<proteinExistence type="predicted"/>
<dbReference type="OrthoDB" id="9830542at2"/>
<comment type="caution">
    <text evidence="2">The sequence shown here is derived from an EMBL/GenBank/DDBJ whole genome shotgun (WGS) entry which is preliminary data.</text>
</comment>
<dbReference type="AlphaFoldDB" id="A0A1J5NR38"/>
<dbReference type="Proteomes" id="UP000182811">
    <property type="component" value="Unassembled WGS sequence"/>
</dbReference>
<gene>
    <name evidence="2" type="ORF">MOTE_03020</name>
</gene>
<name>A0A1J5NR38_NEOTH</name>
<accession>A0A1J5NR38</accession>
<evidence type="ECO:0000313" key="3">
    <source>
        <dbReference type="Proteomes" id="UP000182811"/>
    </source>
</evidence>
<protein>
    <submittedName>
        <fullName evidence="2">Uncharacterized protein</fullName>
    </submittedName>
</protein>
<dbReference type="EMBL" id="MDDC01000002">
    <property type="protein sequence ID" value="OIQ61226.1"/>
    <property type="molecule type" value="Genomic_DNA"/>
</dbReference>
<evidence type="ECO:0000313" key="2">
    <source>
        <dbReference type="EMBL" id="OIQ61226.1"/>
    </source>
</evidence>
<sequence length="161" mass="17985">MRTVKKKLSLLLVLVLLVNILLPSMSALAAEANNNIVVLSGKGISVQPATGQDGRVEAQGVKTATIKAAIRKLVYYLRHNVDTVISKLRNIGVPGRYLTVLKNNAGKIAGFLERLLTWEELAYQTIYDQTYNFLRWNLGFAHTTSHWIALGIKWIIEWGLL</sequence>
<feature type="signal peptide" evidence="1">
    <location>
        <begin position="1"/>
        <end position="29"/>
    </location>
</feature>
<feature type="chain" id="PRO_5012339987" evidence="1">
    <location>
        <begin position="30"/>
        <end position="161"/>
    </location>
</feature>
<reference evidence="2 3" key="1">
    <citation type="submission" date="2016-08" db="EMBL/GenBank/DDBJ databases">
        <title>Genome-based comparison of Moorella thermoacetic strains.</title>
        <authorList>
            <person name="Poehlein A."/>
            <person name="Bengelsdorf F.R."/>
            <person name="Esser C."/>
            <person name="Duerre P."/>
            <person name="Daniel R."/>
        </authorList>
    </citation>
    <scope>NUCLEOTIDE SEQUENCE [LARGE SCALE GENOMIC DNA]</scope>
    <source>
        <strain evidence="2 3">DSM 21394</strain>
    </source>
</reference>
<evidence type="ECO:0000256" key="1">
    <source>
        <dbReference type="SAM" id="SignalP"/>
    </source>
</evidence>
<organism evidence="2 3">
    <name type="scientific">Neomoorella thermoacetica</name>
    <name type="common">Clostridium thermoaceticum</name>
    <dbReference type="NCBI Taxonomy" id="1525"/>
    <lineage>
        <taxon>Bacteria</taxon>
        <taxon>Bacillati</taxon>
        <taxon>Bacillota</taxon>
        <taxon>Clostridia</taxon>
        <taxon>Neomoorellales</taxon>
        <taxon>Neomoorellaceae</taxon>
        <taxon>Neomoorella</taxon>
    </lineage>
</organism>
<keyword evidence="1" id="KW-0732">Signal</keyword>